<dbReference type="PANTHER" id="PTHR11895">
    <property type="entry name" value="TRANSAMIDASE"/>
    <property type="match status" value="1"/>
</dbReference>
<sequence>MTDAADLSAAEAARRIRAGRLSAAALMEACLDRIARREPEIRAFAWLDPAAARRAAERADRAGLADRPLAGLPLGVKDVIDTADMPSQYGSPAWAGHRPRADAAAVALARRAGAVVIGKTVTTEFATRHPGPTANPHNARHTPGGSSSGSAAGVAAGFFPLAFGTQTAGSIVRPAAFCGVVGYKPSLGTIHRAGMKVMSESLDTIGVIARSVADCALAVGAMTGRDLGDPEARPARPPRLALCLGPAADRAAPETRALLERAAEACRRAGAAVEPREMPPVVARALDLHGHVMNMETAQALAWELDEARAQLSAELRERMDWALSQPPAALDEGRAAFAAARAAFPAAIEGFDAVLTPSAPGEAPEGLGWTGDPVFNALWTALGVPCVTVPAGTGPRGLPLGVQIVGRAGEDARTLAWAEWVRQAVAG</sequence>
<proteinExistence type="predicted"/>
<accession>A0A8J3EEH5</accession>
<dbReference type="Gene3D" id="3.90.1300.10">
    <property type="entry name" value="Amidase signature (AS) domain"/>
    <property type="match status" value="1"/>
</dbReference>
<name>A0A8J3EEH5_9PROT</name>
<evidence type="ECO:0000313" key="3">
    <source>
        <dbReference type="EMBL" id="GGG52140.1"/>
    </source>
</evidence>
<dbReference type="InterPro" id="IPR000120">
    <property type="entry name" value="Amidase"/>
</dbReference>
<dbReference type="AlphaFoldDB" id="A0A8J3EEH5"/>
<reference evidence="3 4" key="1">
    <citation type="journal article" date="2014" name="Int. J. Syst. Evol. Microbiol.">
        <title>Complete genome sequence of Corynebacterium casei LMG S-19264T (=DSM 44701T), isolated from a smear-ripened cheese.</title>
        <authorList>
            <consortium name="US DOE Joint Genome Institute (JGI-PGF)"/>
            <person name="Walter F."/>
            <person name="Albersmeier A."/>
            <person name="Kalinowski J."/>
            <person name="Ruckert C."/>
        </authorList>
    </citation>
    <scope>NUCLEOTIDE SEQUENCE [LARGE SCALE GENOMIC DNA]</scope>
    <source>
        <strain evidence="3 4">CGMCC 1.16330</strain>
    </source>
</reference>
<protein>
    <submittedName>
        <fullName evidence="3">Amidase</fullName>
    </submittedName>
</protein>
<feature type="region of interest" description="Disordered" evidence="1">
    <location>
        <begin position="126"/>
        <end position="149"/>
    </location>
</feature>
<dbReference type="Pfam" id="PF01425">
    <property type="entry name" value="Amidase"/>
    <property type="match status" value="1"/>
</dbReference>
<dbReference type="InterPro" id="IPR036928">
    <property type="entry name" value="AS_sf"/>
</dbReference>
<dbReference type="SUPFAM" id="SSF75304">
    <property type="entry name" value="Amidase signature (AS) enzymes"/>
    <property type="match status" value="1"/>
</dbReference>
<dbReference type="GO" id="GO:0003824">
    <property type="term" value="F:catalytic activity"/>
    <property type="evidence" value="ECO:0007669"/>
    <property type="project" value="InterPro"/>
</dbReference>
<dbReference type="RefSeq" id="WP_188904260.1">
    <property type="nucleotide sequence ID" value="NZ_BMKS01000027.1"/>
</dbReference>
<feature type="domain" description="Amidase" evidence="2">
    <location>
        <begin position="26"/>
        <end position="416"/>
    </location>
</feature>
<dbReference type="EMBL" id="BMKS01000027">
    <property type="protein sequence ID" value="GGG52140.1"/>
    <property type="molecule type" value="Genomic_DNA"/>
</dbReference>
<evidence type="ECO:0000259" key="2">
    <source>
        <dbReference type="Pfam" id="PF01425"/>
    </source>
</evidence>
<evidence type="ECO:0000256" key="1">
    <source>
        <dbReference type="SAM" id="MobiDB-lite"/>
    </source>
</evidence>
<dbReference type="PANTHER" id="PTHR11895:SF151">
    <property type="entry name" value="GLUTAMYL-TRNA(GLN) AMIDOTRANSFERASE SUBUNIT A"/>
    <property type="match status" value="1"/>
</dbReference>
<evidence type="ECO:0000313" key="4">
    <source>
        <dbReference type="Proteomes" id="UP000597507"/>
    </source>
</evidence>
<dbReference type="Proteomes" id="UP000597507">
    <property type="component" value="Unassembled WGS sequence"/>
</dbReference>
<gene>
    <name evidence="3" type="ORF">GCM10010964_44120</name>
</gene>
<dbReference type="InterPro" id="IPR023631">
    <property type="entry name" value="Amidase_dom"/>
</dbReference>
<organism evidence="3 4">
    <name type="scientific">Caldovatus sediminis</name>
    <dbReference type="NCBI Taxonomy" id="2041189"/>
    <lineage>
        <taxon>Bacteria</taxon>
        <taxon>Pseudomonadati</taxon>
        <taxon>Pseudomonadota</taxon>
        <taxon>Alphaproteobacteria</taxon>
        <taxon>Acetobacterales</taxon>
        <taxon>Roseomonadaceae</taxon>
        <taxon>Caldovatus</taxon>
    </lineage>
</organism>
<keyword evidence="4" id="KW-1185">Reference proteome</keyword>
<comment type="caution">
    <text evidence="3">The sequence shown here is derived from an EMBL/GenBank/DDBJ whole genome shotgun (WGS) entry which is preliminary data.</text>
</comment>